<reference evidence="9" key="2">
    <citation type="submission" date="2011-02" db="EMBL/GenBank/DDBJ databases">
        <authorList>
            <person name="MacLean D."/>
        </authorList>
    </citation>
    <scope>NUCLEOTIDE SEQUENCE</scope>
</reference>
<feature type="compositionally biased region" description="Basic and acidic residues" evidence="7">
    <location>
        <begin position="341"/>
        <end position="353"/>
    </location>
</feature>
<feature type="repeat" description="ANK" evidence="4">
    <location>
        <begin position="142"/>
        <end position="174"/>
    </location>
</feature>
<dbReference type="InterPro" id="IPR013083">
    <property type="entry name" value="Znf_RING/FYVE/PHD"/>
</dbReference>
<gene>
    <name evidence="9" type="primary">AlNc14C105G6185</name>
    <name evidence="9" type="ORF">ALNC14_069980</name>
</gene>
<dbReference type="InterPro" id="IPR011011">
    <property type="entry name" value="Znf_FYVE_PHD"/>
</dbReference>
<proteinExistence type="predicted"/>
<evidence type="ECO:0000256" key="3">
    <source>
        <dbReference type="ARBA" id="ARBA00022833"/>
    </source>
</evidence>
<feature type="region of interest" description="Disordered" evidence="7">
    <location>
        <begin position="1"/>
        <end position="32"/>
    </location>
</feature>
<dbReference type="SUPFAM" id="SSF48403">
    <property type="entry name" value="Ankyrin repeat"/>
    <property type="match status" value="1"/>
</dbReference>
<evidence type="ECO:0000256" key="5">
    <source>
        <dbReference type="PROSITE-ProRule" id="PRU00091"/>
    </source>
</evidence>
<feature type="region of interest" description="Disordered" evidence="7">
    <location>
        <begin position="313"/>
        <end position="353"/>
    </location>
</feature>
<sequence length="618" mass="68987">MTQEEHPSTDIIDAPEALNAAKKSPHGSQQTELRVKTLLQSQASSKECEQGLQLIEACREHDLHLIRTLIEEQGYSAGFTASNGWTAISVSAYNGSFQIVEYLLKIGADKMYFNKPKGAINSDLYPSEPSTPSDLDGDILKGYTTPLHWSCYRGHEDVMLLLLRHGHDPEAKDNVGNSCLHLACCAGNYTIVQSLLAHSVKANSKNDYGNYPMDLCITDACRRVLARFQSQTSCKRCKEPFTKSTSPSMCQQCHNVFCGSKSCSNTIHVAALSADHSPPRPLRYCEECTTEMQRVKSDLRTILKQKTELIRQSVERLHPHRNVASTETQSSEEAGLEASDSLEKQADAEESKSLSDAEILEALTLGQSDAEVLFTSIEVAQGHMAMDPSLLELAHNVHRQLNAHIHLQEAIQALLQCRPLDTRSRTKALEQSFASAKIAQVDPEMLEFTAHLIRCTEAECTLSGCYSLCSNLTRSNSHIQKYLKRLGASVNECQTFGMHSSLLDKAMALKDRLNAEIALEDCMKVFWKTEQGQYEFPDSSRVDTLLEALEMRAQKLTSALSQASLREAISPILVDECNNLLKQLKKEIREETKLEDERRRIREELASKPKKKGKKKKG</sequence>
<feature type="coiled-coil region" evidence="6">
    <location>
        <begin position="546"/>
        <end position="604"/>
    </location>
</feature>
<dbReference type="Pfam" id="PF12796">
    <property type="entry name" value="Ank_2"/>
    <property type="match status" value="2"/>
</dbReference>
<evidence type="ECO:0000256" key="2">
    <source>
        <dbReference type="ARBA" id="ARBA00022771"/>
    </source>
</evidence>
<feature type="repeat" description="ANK" evidence="4">
    <location>
        <begin position="175"/>
        <end position="207"/>
    </location>
</feature>
<dbReference type="Gene3D" id="1.25.40.20">
    <property type="entry name" value="Ankyrin repeat-containing domain"/>
    <property type="match status" value="2"/>
</dbReference>
<name>F0WHX8_9STRA</name>
<dbReference type="Gene3D" id="3.30.40.10">
    <property type="entry name" value="Zinc/RING finger domain, C3HC4 (zinc finger)"/>
    <property type="match status" value="1"/>
</dbReference>
<evidence type="ECO:0000256" key="7">
    <source>
        <dbReference type="SAM" id="MobiDB-lite"/>
    </source>
</evidence>
<protein>
    <submittedName>
        <fullName evidence="9">Uncharacterized protein AlNc14C105G6185</fullName>
    </submittedName>
</protein>
<evidence type="ECO:0000313" key="9">
    <source>
        <dbReference type="EMBL" id="CCA20855.1"/>
    </source>
</evidence>
<dbReference type="GO" id="GO:0008270">
    <property type="term" value="F:zinc ion binding"/>
    <property type="evidence" value="ECO:0007669"/>
    <property type="project" value="UniProtKB-KW"/>
</dbReference>
<organism evidence="9">
    <name type="scientific">Albugo laibachii Nc14</name>
    <dbReference type="NCBI Taxonomy" id="890382"/>
    <lineage>
        <taxon>Eukaryota</taxon>
        <taxon>Sar</taxon>
        <taxon>Stramenopiles</taxon>
        <taxon>Oomycota</taxon>
        <taxon>Peronosporomycetes</taxon>
        <taxon>Albuginales</taxon>
        <taxon>Albuginaceae</taxon>
        <taxon>Albugo</taxon>
    </lineage>
</organism>
<evidence type="ECO:0000259" key="8">
    <source>
        <dbReference type="PROSITE" id="PS50178"/>
    </source>
</evidence>
<keyword evidence="4" id="KW-0040">ANK repeat</keyword>
<dbReference type="InterPro" id="IPR002110">
    <property type="entry name" value="Ankyrin_rpt"/>
</dbReference>
<feature type="domain" description="FYVE-type" evidence="8">
    <location>
        <begin position="228"/>
        <end position="293"/>
    </location>
</feature>
<dbReference type="SUPFAM" id="SSF57903">
    <property type="entry name" value="FYVE/PHD zinc finger"/>
    <property type="match status" value="1"/>
</dbReference>
<dbReference type="PROSITE" id="PS50088">
    <property type="entry name" value="ANK_REPEAT"/>
    <property type="match status" value="3"/>
</dbReference>
<reference evidence="9" key="1">
    <citation type="journal article" date="2011" name="PLoS Biol.">
        <title>Gene gain and loss during evolution of obligate parasitism in the white rust pathogen of Arabidopsis thaliana.</title>
        <authorList>
            <person name="Kemen E."/>
            <person name="Gardiner A."/>
            <person name="Schultz-Larsen T."/>
            <person name="Kemen A.C."/>
            <person name="Balmuth A.L."/>
            <person name="Robert-Seilaniantz A."/>
            <person name="Bailey K."/>
            <person name="Holub E."/>
            <person name="Studholme D.J."/>
            <person name="Maclean D."/>
            <person name="Jones J.D."/>
        </authorList>
    </citation>
    <scope>NUCLEOTIDE SEQUENCE</scope>
</reference>
<dbReference type="InterPro" id="IPR017455">
    <property type="entry name" value="Znf_FYVE-rel"/>
</dbReference>
<dbReference type="EMBL" id="FR824150">
    <property type="protein sequence ID" value="CCA20855.1"/>
    <property type="molecule type" value="Genomic_DNA"/>
</dbReference>
<feature type="repeat" description="ANK" evidence="4">
    <location>
        <begin position="83"/>
        <end position="115"/>
    </location>
</feature>
<dbReference type="PANTHER" id="PTHR24184">
    <property type="entry name" value="SI:CH211-189E2.2"/>
    <property type="match status" value="1"/>
</dbReference>
<feature type="compositionally biased region" description="Polar residues" evidence="7">
    <location>
        <begin position="323"/>
        <end position="332"/>
    </location>
</feature>
<accession>F0WHX8</accession>
<dbReference type="AlphaFoldDB" id="F0WHX8"/>
<evidence type="ECO:0000256" key="1">
    <source>
        <dbReference type="ARBA" id="ARBA00022723"/>
    </source>
</evidence>
<keyword evidence="3" id="KW-0862">Zinc</keyword>
<dbReference type="PROSITE" id="PS50297">
    <property type="entry name" value="ANK_REP_REGION"/>
    <property type="match status" value="3"/>
</dbReference>
<keyword evidence="2 5" id="KW-0863">Zinc-finger</keyword>
<dbReference type="PROSITE" id="PS50178">
    <property type="entry name" value="ZF_FYVE"/>
    <property type="match status" value="1"/>
</dbReference>
<dbReference type="InterPro" id="IPR036770">
    <property type="entry name" value="Ankyrin_rpt-contain_sf"/>
</dbReference>
<keyword evidence="1" id="KW-0479">Metal-binding</keyword>
<evidence type="ECO:0000256" key="6">
    <source>
        <dbReference type="SAM" id="Coils"/>
    </source>
</evidence>
<keyword evidence="6" id="KW-0175">Coiled coil</keyword>
<dbReference type="HOGENOM" id="CLU_020392_0_0_1"/>
<evidence type="ECO:0000256" key="4">
    <source>
        <dbReference type="PROSITE-ProRule" id="PRU00023"/>
    </source>
</evidence>
<dbReference type="PANTHER" id="PTHR24184:SF11">
    <property type="entry name" value="ANKYRIN REPEAT AND SOCS BOX CONTAINING 3"/>
    <property type="match status" value="1"/>
</dbReference>
<dbReference type="CDD" id="cd00065">
    <property type="entry name" value="FYVE_like_SF"/>
    <property type="match status" value="1"/>
</dbReference>
<dbReference type="SMART" id="SM00248">
    <property type="entry name" value="ANK"/>
    <property type="match status" value="3"/>
</dbReference>